<evidence type="ECO:0000313" key="3">
    <source>
        <dbReference type="EMBL" id="PFD16687.1"/>
    </source>
</evidence>
<dbReference type="RefSeq" id="WP_098330425.1">
    <property type="nucleotide sequence ID" value="NZ_NTRC01000030.1"/>
</dbReference>
<proteinExistence type="predicted"/>
<evidence type="ECO:0000313" key="4">
    <source>
        <dbReference type="Proteomes" id="UP000219743"/>
    </source>
</evidence>
<name>A0A9X6VG94_BACCE</name>
<dbReference type="EMBL" id="NTRC01000030">
    <property type="protein sequence ID" value="PFD16687.1"/>
    <property type="molecule type" value="Genomic_DNA"/>
</dbReference>
<feature type="coiled-coil region" evidence="1">
    <location>
        <begin position="97"/>
        <end position="131"/>
    </location>
</feature>
<protein>
    <recommendedName>
        <fullName evidence="2">HTH merR-type domain-containing protein</fullName>
    </recommendedName>
</protein>
<organism evidence="3 4">
    <name type="scientific">Bacillus cereus</name>
    <dbReference type="NCBI Taxonomy" id="1396"/>
    <lineage>
        <taxon>Bacteria</taxon>
        <taxon>Bacillati</taxon>
        <taxon>Bacillota</taxon>
        <taxon>Bacilli</taxon>
        <taxon>Bacillales</taxon>
        <taxon>Bacillaceae</taxon>
        <taxon>Bacillus</taxon>
        <taxon>Bacillus cereus group</taxon>
    </lineage>
</organism>
<sequence length="168" mass="19814">MSNVVTLERPKRLINSKDVANTLNISPSTLRTYTAHFRRCGHSFDKKQGKVLYTEQDLELLNRMIQLHLEGKGTITECIKSVLNIEDTVDTKDTPVTSDNSAQVQQLEQNYKNIQTELTSLQEEMKKIKNYVDNRLEERDQLLVTTLREVLKSKREKQKKKWWHIWKR</sequence>
<evidence type="ECO:0000256" key="1">
    <source>
        <dbReference type="SAM" id="Coils"/>
    </source>
</evidence>
<dbReference type="InterPro" id="IPR000551">
    <property type="entry name" value="MerR-type_HTH_dom"/>
</dbReference>
<gene>
    <name evidence="3" type="ORF">CN263_26315</name>
</gene>
<accession>A0A9X6VG94</accession>
<dbReference type="SUPFAM" id="SSF46955">
    <property type="entry name" value="Putative DNA-binding domain"/>
    <property type="match status" value="1"/>
</dbReference>
<dbReference type="GO" id="GO:0003677">
    <property type="term" value="F:DNA binding"/>
    <property type="evidence" value="ECO:0007669"/>
    <property type="project" value="InterPro"/>
</dbReference>
<dbReference type="Proteomes" id="UP000219743">
    <property type="component" value="Unassembled WGS sequence"/>
</dbReference>
<dbReference type="Pfam" id="PF13411">
    <property type="entry name" value="MerR_1"/>
    <property type="match status" value="1"/>
</dbReference>
<keyword evidence="1" id="KW-0175">Coiled coil</keyword>
<evidence type="ECO:0000259" key="2">
    <source>
        <dbReference type="Pfam" id="PF13411"/>
    </source>
</evidence>
<reference evidence="3 4" key="1">
    <citation type="submission" date="2017-09" db="EMBL/GenBank/DDBJ databases">
        <title>Large-scale bioinformatics analysis of Bacillus genomes uncovers conserved roles of natural products in bacterial physiology.</title>
        <authorList>
            <consortium name="Agbiome Team Llc"/>
            <person name="Bleich R.M."/>
            <person name="Kirk G.J."/>
            <person name="Santa Maria K.C."/>
            <person name="Allen S.E."/>
            <person name="Farag S."/>
            <person name="Shank E.A."/>
            <person name="Bowers A."/>
        </authorList>
    </citation>
    <scope>NUCLEOTIDE SEQUENCE [LARGE SCALE GENOMIC DNA]</scope>
    <source>
        <strain evidence="3 4">AFS024404</strain>
    </source>
</reference>
<feature type="domain" description="HTH merR-type" evidence="2">
    <location>
        <begin position="16"/>
        <end position="71"/>
    </location>
</feature>
<dbReference type="GO" id="GO:0006355">
    <property type="term" value="P:regulation of DNA-templated transcription"/>
    <property type="evidence" value="ECO:0007669"/>
    <property type="project" value="InterPro"/>
</dbReference>
<dbReference type="AlphaFoldDB" id="A0A9X6VG94"/>
<dbReference type="InterPro" id="IPR009061">
    <property type="entry name" value="DNA-bd_dom_put_sf"/>
</dbReference>
<comment type="caution">
    <text evidence="3">The sequence shown here is derived from an EMBL/GenBank/DDBJ whole genome shotgun (WGS) entry which is preliminary data.</text>
</comment>
<dbReference type="Gene3D" id="1.10.1660.10">
    <property type="match status" value="1"/>
</dbReference>